<proteinExistence type="predicted"/>
<evidence type="ECO:0000256" key="1">
    <source>
        <dbReference type="SAM" id="Phobius"/>
    </source>
</evidence>
<keyword evidence="1" id="KW-0472">Membrane</keyword>
<feature type="transmembrane region" description="Helical" evidence="1">
    <location>
        <begin position="62"/>
        <end position="83"/>
    </location>
</feature>
<protein>
    <submittedName>
        <fullName evidence="3">Transmembrane protein 240-like</fullName>
    </submittedName>
</protein>
<evidence type="ECO:0000313" key="3">
    <source>
        <dbReference type="RefSeq" id="XP_029287184.1"/>
    </source>
</evidence>
<sequence>MNALLDRFHNFFLPLVRGEDGVCACTCGRHQIYHVVPYNGAKFMVDSNYIVSDIITQQKMNIIVGLLLGLCISLFFSLFLKWLDTVFESRLKYCRANHMNDAGFWSWMPKFSKTREFFRPLYPQHTEVSSGKTLHISQEVYHNVNDT</sequence>
<name>A0A6J2PPE3_COTGO</name>
<dbReference type="Pfam" id="PF15207">
    <property type="entry name" value="TMEM240"/>
    <property type="match status" value="1"/>
</dbReference>
<evidence type="ECO:0000313" key="2">
    <source>
        <dbReference type="Proteomes" id="UP000504630"/>
    </source>
</evidence>
<gene>
    <name evidence="3" type="primary">LOC115008061</name>
</gene>
<dbReference type="AlphaFoldDB" id="A0A6J2PPE3"/>
<dbReference type="PANTHER" id="PTHR28666:SF1">
    <property type="entry name" value="TRANSMEMBRANE PROTEIN 240"/>
    <property type="match status" value="1"/>
</dbReference>
<accession>A0A6J2PPE3</accession>
<dbReference type="KEGG" id="cgob:115008061"/>
<keyword evidence="1" id="KW-0812">Transmembrane</keyword>
<keyword evidence="2" id="KW-1185">Reference proteome</keyword>
<reference evidence="3" key="1">
    <citation type="submission" date="2025-08" db="UniProtKB">
        <authorList>
            <consortium name="RefSeq"/>
        </authorList>
    </citation>
    <scope>IDENTIFICATION</scope>
</reference>
<dbReference type="PANTHER" id="PTHR28666">
    <property type="entry name" value="TRANSMEMBRANE PROTEIN 240"/>
    <property type="match status" value="1"/>
</dbReference>
<dbReference type="GeneID" id="115008061"/>
<dbReference type="RefSeq" id="XP_029287184.1">
    <property type="nucleotide sequence ID" value="XM_029431324.1"/>
</dbReference>
<dbReference type="InParanoid" id="A0A6J2PPE3"/>
<dbReference type="OrthoDB" id="8826806at2759"/>
<dbReference type="Proteomes" id="UP000504630">
    <property type="component" value="Chromosome 5"/>
</dbReference>
<organism evidence="2 3">
    <name type="scientific">Cottoperca gobio</name>
    <name type="common">Frogmouth</name>
    <name type="synonym">Aphritis gobio</name>
    <dbReference type="NCBI Taxonomy" id="56716"/>
    <lineage>
        <taxon>Eukaryota</taxon>
        <taxon>Metazoa</taxon>
        <taxon>Chordata</taxon>
        <taxon>Craniata</taxon>
        <taxon>Vertebrata</taxon>
        <taxon>Euteleostomi</taxon>
        <taxon>Actinopterygii</taxon>
        <taxon>Neopterygii</taxon>
        <taxon>Teleostei</taxon>
        <taxon>Neoteleostei</taxon>
        <taxon>Acanthomorphata</taxon>
        <taxon>Eupercaria</taxon>
        <taxon>Perciformes</taxon>
        <taxon>Notothenioidei</taxon>
        <taxon>Bovichtidae</taxon>
        <taxon>Cottoperca</taxon>
    </lineage>
</organism>
<keyword evidence="1" id="KW-1133">Transmembrane helix</keyword>
<dbReference type="InterPro" id="IPR027947">
    <property type="entry name" value="TMEM240"/>
</dbReference>